<evidence type="ECO:0000313" key="2">
    <source>
        <dbReference type="EMBL" id="MDR6945056.1"/>
    </source>
</evidence>
<evidence type="ECO:0000313" key="3">
    <source>
        <dbReference type="Proteomes" id="UP001247620"/>
    </source>
</evidence>
<feature type="domain" description="DUF5071" evidence="1">
    <location>
        <begin position="7"/>
        <end position="124"/>
    </location>
</feature>
<dbReference type="Pfam" id="PF16804">
    <property type="entry name" value="DUF5071"/>
    <property type="match status" value="1"/>
</dbReference>
<proteinExistence type="predicted"/>
<keyword evidence="3" id="KW-1185">Reference proteome</keyword>
<sequence length="131" mass="14977">MENKDYIPQNTNDVFAVKRLKQLPFEAVRKDVPALLEWLQDGHWDVAEGVTEYLVPHVNEITLELVFVLNTDDGMWKYFLIYGLIGRSQDKLSPVLINALRRIAEHPTSIEIEDGVDEAAKEIIANKVLCD</sequence>
<protein>
    <recommendedName>
        <fullName evidence="1">DUF5071 domain-containing protein</fullName>
    </recommendedName>
</protein>
<dbReference type="InterPro" id="IPR038692">
    <property type="entry name" value="Cthe_2751_sf"/>
</dbReference>
<dbReference type="Proteomes" id="UP001247620">
    <property type="component" value="Unassembled WGS sequence"/>
</dbReference>
<dbReference type="InterPro" id="IPR031837">
    <property type="entry name" value="DUF5071"/>
</dbReference>
<comment type="caution">
    <text evidence="2">The sequence shown here is derived from an EMBL/GenBank/DDBJ whole genome shotgun (WGS) entry which is preliminary data.</text>
</comment>
<accession>A0ABU1TIH6</accession>
<organism evidence="2 3">
    <name type="scientific">Mucilaginibacter pocheonensis</name>
    <dbReference type="NCBI Taxonomy" id="398050"/>
    <lineage>
        <taxon>Bacteria</taxon>
        <taxon>Pseudomonadati</taxon>
        <taxon>Bacteroidota</taxon>
        <taxon>Sphingobacteriia</taxon>
        <taxon>Sphingobacteriales</taxon>
        <taxon>Sphingobacteriaceae</taxon>
        <taxon>Mucilaginibacter</taxon>
    </lineage>
</organism>
<name>A0ABU1TIH6_9SPHI</name>
<dbReference type="EMBL" id="JAVDUU010000005">
    <property type="protein sequence ID" value="MDR6945056.1"/>
    <property type="molecule type" value="Genomic_DNA"/>
</dbReference>
<dbReference type="Gene3D" id="1.25.40.750">
    <property type="entry name" value="Domain of unknown function DUF5071"/>
    <property type="match status" value="1"/>
</dbReference>
<dbReference type="RefSeq" id="WP_310102389.1">
    <property type="nucleotide sequence ID" value="NZ_JAVDUU010000005.1"/>
</dbReference>
<reference evidence="2 3" key="1">
    <citation type="submission" date="2023-07" db="EMBL/GenBank/DDBJ databases">
        <title>Sorghum-associated microbial communities from plants grown in Nebraska, USA.</title>
        <authorList>
            <person name="Schachtman D."/>
        </authorList>
    </citation>
    <scope>NUCLEOTIDE SEQUENCE [LARGE SCALE GENOMIC DNA]</scope>
    <source>
        <strain evidence="2 3">3262</strain>
    </source>
</reference>
<evidence type="ECO:0000259" key="1">
    <source>
        <dbReference type="Pfam" id="PF16804"/>
    </source>
</evidence>
<gene>
    <name evidence="2" type="ORF">J2W55_004924</name>
</gene>